<dbReference type="GeneID" id="8233453"/>
<dbReference type="AlphaFoldDB" id="E0VPT7"/>
<dbReference type="RefSeq" id="XP_002428131.1">
    <property type="nucleotide sequence ID" value="XM_002428086.1"/>
</dbReference>
<dbReference type="SUPFAM" id="SSF111469">
    <property type="entry name" value="Geminin coiled-coil domain"/>
    <property type="match status" value="1"/>
</dbReference>
<dbReference type="VEuPathDB" id="VectorBase:PHUM365140"/>
<dbReference type="Pfam" id="PF07412">
    <property type="entry name" value="Geminin"/>
    <property type="match status" value="1"/>
</dbReference>
<dbReference type="EnsemblMetazoa" id="PHUM365140-RA">
    <property type="protein sequence ID" value="PHUM365140-PA"/>
    <property type="gene ID" value="PHUM365140"/>
</dbReference>
<keyword evidence="5" id="KW-1185">Reference proteome</keyword>
<dbReference type="InParanoid" id="E0VPT7"/>
<accession>E0VPT7</accession>
<dbReference type="CTD" id="8233453"/>
<organism>
    <name type="scientific">Pediculus humanus subsp. corporis</name>
    <name type="common">Body louse</name>
    <dbReference type="NCBI Taxonomy" id="121224"/>
    <lineage>
        <taxon>Eukaryota</taxon>
        <taxon>Metazoa</taxon>
        <taxon>Ecdysozoa</taxon>
        <taxon>Arthropoda</taxon>
        <taxon>Hexapoda</taxon>
        <taxon>Insecta</taxon>
        <taxon>Pterygota</taxon>
        <taxon>Neoptera</taxon>
        <taxon>Paraneoptera</taxon>
        <taxon>Psocodea</taxon>
        <taxon>Troctomorpha</taxon>
        <taxon>Phthiraptera</taxon>
        <taxon>Anoplura</taxon>
        <taxon>Pediculidae</taxon>
        <taxon>Pediculus</taxon>
    </lineage>
</organism>
<dbReference type="Proteomes" id="UP000009046">
    <property type="component" value="Unassembled WGS sequence"/>
</dbReference>
<reference evidence="3" key="1">
    <citation type="submission" date="2007-04" db="EMBL/GenBank/DDBJ databases">
        <title>Annotation of Pediculus humanus corporis strain USDA.</title>
        <authorList>
            <person name="Kirkness E."/>
            <person name="Hannick L."/>
            <person name="Hass B."/>
            <person name="Bruggner R."/>
            <person name="Lawson D."/>
            <person name="Bidwell S."/>
            <person name="Joardar V."/>
            <person name="Caler E."/>
            <person name="Walenz B."/>
            <person name="Inman J."/>
            <person name="Schobel S."/>
            <person name="Galinsky K."/>
            <person name="Amedeo P."/>
            <person name="Strausberg R."/>
        </authorList>
    </citation>
    <scope>NUCLEOTIDE SEQUENCE</scope>
    <source>
        <strain evidence="3">USDA</strain>
    </source>
</reference>
<dbReference type="FunCoup" id="E0VPT7">
    <property type="interactions" value="602"/>
</dbReference>
<protein>
    <submittedName>
        <fullName evidence="3 4">Geminin, putative</fullName>
    </submittedName>
</protein>
<evidence type="ECO:0000313" key="5">
    <source>
        <dbReference type="Proteomes" id="UP000009046"/>
    </source>
</evidence>
<reference evidence="3" key="2">
    <citation type="submission" date="2007-04" db="EMBL/GenBank/DDBJ databases">
        <title>The genome of the human body louse.</title>
        <authorList>
            <consortium name="The Human Body Louse Genome Consortium"/>
            <person name="Kirkness E."/>
            <person name="Walenz B."/>
            <person name="Hass B."/>
            <person name="Bruggner R."/>
            <person name="Strausberg R."/>
        </authorList>
    </citation>
    <scope>NUCLEOTIDE SEQUENCE</scope>
    <source>
        <strain evidence="3">USDA</strain>
    </source>
</reference>
<dbReference type="InterPro" id="IPR022786">
    <property type="entry name" value="Geminin/Multicilin"/>
</dbReference>
<dbReference type="Gene3D" id="1.20.5.1180">
    <property type="entry name" value="Geminin coiled-coil domain"/>
    <property type="match status" value="1"/>
</dbReference>
<evidence type="ECO:0000256" key="2">
    <source>
        <dbReference type="SAM" id="MobiDB-lite"/>
    </source>
</evidence>
<feature type="compositionally biased region" description="Acidic residues" evidence="2">
    <location>
        <begin position="191"/>
        <end position="208"/>
    </location>
</feature>
<dbReference type="eggNOG" id="ENOG502SDC5">
    <property type="taxonomic scope" value="Eukaryota"/>
</dbReference>
<evidence type="ECO:0000313" key="4">
    <source>
        <dbReference type="EnsemblMetazoa" id="PHUM365140-PA"/>
    </source>
</evidence>
<evidence type="ECO:0000313" key="3">
    <source>
        <dbReference type="EMBL" id="EEB15393.1"/>
    </source>
</evidence>
<keyword evidence="1" id="KW-0175">Coiled coil</keyword>
<dbReference type="EMBL" id="AAZO01004248">
    <property type="status" value="NOT_ANNOTATED_CDS"/>
    <property type="molecule type" value="Genomic_DNA"/>
</dbReference>
<dbReference type="GO" id="GO:0006275">
    <property type="term" value="P:regulation of DNA replication"/>
    <property type="evidence" value="ECO:0007669"/>
    <property type="project" value="InterPro"/>
</dbReference>
<gene>
    <name evidence="4" type="primary">8233453</name>
    <name evidence="3" type="ORF">Phum_PHUM365140</name>
</gene>
<dbReference type="STRING" id="121224.E0VPT7"/>
<dbReference type="HOGENOM" id="CLU_1322313_0_0_1"/>
<dbReference type="KEGG" id="phu:Phum_PHUM365140"/>
<evidence type="ECO:0000256" key="1">
    <source>
        <dbReference type="SAM" id="Coils"/>
    </source>
</evidence>
<feature type="region of interest" description="Disordered" evidence="2">
    <location>
        <begin position="189"/>
        <end position="208"/>
    </location>
</feature>
<dbReference type="OrthoDB" id="10043826at2759"/>
<name>E0VPT7_PEDHC</name>
<dbReference type="EMBL" id="DS235374">
    <property type="protein sequence ID" value="EEB15393.1"/>
    <property type="molecule type" value="Genomic_DNA"/>
</dbReference>
<feature type="coiled-coil region" evidence="1">
    <location>
        <begin position="139"/>
        <end position="180"/>
    </location>
</feature>
<reference evidence="4" key="3">
    <citation type="submission" date="2020-05" db="UniProtKB">
        <authorList>
            <consortium name="EnsemblMetazoa"/>
        </authorList>
    </citation>
    <scope>IDENTIFICATION</scope>
    <source>
        <strain evidence="4">USDA</strain>
    </source>
</reference>
<proteinExistence type="predicted"/>
<sequence length="208" mass="23705">MIFAAFSIEAPSFEACASRLLCHLFVTVVLHDIKGLKKSKKTPNILRIAARDKENLTSKISKEKSSLNINNKESENLIVKRIKKNDDLNNSECRIKKNNKIKKIIPKKSNSNITESDLTSDTPSENYWQKLAESYRTALDAALKENVNLHNSVNELSNKVNELEYENTRLKALHDEAKALVEVLTEMIEKNDDEIDEDDEEDEDNTSL</sequence>